<proteinExistence type="predicted"/>
<keyword evidence="1" id="KW-0812">Transmembrane</keyword>
<reference evidence="2 3" key="1">
    <citation type="submission" date="2020-04" db="EMBL/GenBank/DDBJ databases">
        <title>Usitatibacter rugosus gen. nov., sp. nov. and Usitatibacter palustris sp. nov., novel members of Usitatibacteraceae fam. nov. within the order Nitrosomonadales isolated from soil.</title>
        <authorList>
            <person name="Huber K.J."/>
            <person name="Neumann-Schaal M."/>
            <person name="Geppert A."/>
            <person name="Luckner M."/>
            <person name="Wanner G."/>
            <person name="Overmann J."/>
        </authorList>
    </citation>
    <scope>NUCLEOTIDE SEQUENCE [LARGE SCALE GENOMIC DNA]</scope>
    <source>
        <strain evidence="2 3">0125_3</strain>
    </source>
</reference>
<evidence type="ECO:0000313" key="2">
    <source>
        <dbReference type="EMBL" id="QJR10031.1"/>
    </source>
</evidence>
<evidence type="ECO:0000313" key="3">
    <source>
        <dbReference type="Proteomes" id="UP000501534"/>
    </source>
</evidence>
<dbReference type="EMBL" id="CP053069">
    <property type="protein sequence ID" value="QJR10031.1"/>
    <property type="molecule type" value="Genomic_DNA"/>
</dbReference>
<name>A0A6M4GS04_9PROT</name>
<accession>A0A6M4GS04</accession>
<sequence>MIPTVRTFQVLVVVNWLAFMAIDFVPMAFFTSNDRILELIALDGVGSALGSGMTQAVFWANVLLASIAALGMLFFQGWARTLFLVLLVANQVGTLFFGVRVSHPTQAFAGGIMGMTDGMTILLAYLQPLSKYFEQRDAGTEPPPPDPDEVILR</sequence>
<dbReference type="Proteomes" id="UP000501534">
    <property type="component" value="Chromosome"/>
</dbReference>
<keyword evidence="3" id="KW-1185">Reference proteome</keyword>
<feature type="transmembrane region" description="Helical" evidence="1">
    <location>
        <begin position="7"/>
        <end position="29"/>
    </location>
</feature>
<evidence type="ECO:0000256" key="1">
    <source>
        <dbReference type="SAM" id="Phobius"/>
    </source>
</evidence>
<keyword evidence="1" id="KW-0472">Membrane</keyword>
<dbReference type="KEGG" id="uru:DSM104443_01082"/>
<organism evidence="2 3">
    <name type="scientific">Usitatibacter rugosus</name>
    <dbReference type="NCBI Taxonomy" id="2732067"/>
    <lineage>
        <taxon>Bacteria</taxon>
        <taxon>Pseudomonadati</taxon>
        <taxon>Pseudomonadota</taxon>
        <taxon>Betaproteobacteria</taxon>
        <taxon>Nitrosomonadales</taxon>
        <taxon>Usitatibacteraceae</taxon>
        <taxon>Usitatibacter</taxon>
    </lineage>
</organism>
<dbReference type="AlphaFoldDB" id="A0A6M4GS04"/>
<feature type="transmembrane region" description="Helical" evidence="1">
    <location>
        <begin position="56"/>
        <end position="75"/>
    </location>
</feature>
<feature type="transmembrane region" description="Helical" evidence="1">
    <location>
        <begin position="107"/>
        <end position="126"/>
    </location>
</feature>
<feature type="transmembrane region" description="Helical" evidence="1">
    <location>
        <begin position="82"/>
        <end position="101"/>
    </location>
</feature>
<dbReference type="RefSeq" id="WP_171090232.1">
    <property type="nucleotide sequence ID" value="NZ_CP053069.1"/>
</dbReference>
<protein>
    <recommendedName>
        <fullName evidence="4">DUF4345 domain-containing protein</fullName>
    </recommendedName>
</protein>
<evidence type="ECO:0008006" key="4">
    <source>
        <dbReference type="Google" id="ProtNLM"/>
    </source>
</evidence>
<gene>
    <name evidence="2" type="ORF">DSM104443_01082</name>
</gene>
<keyword evidence="1" id="KW-1133">Transmembrane helix</keyword>